<gene>
    <name evidence="1" type="ORF">BV53_00310</name>
</gene>
<dbReference type="Proteomes" id="UP000242590">
    <property type="component" value="Unassembled WGS sequence"/>
</dbReference>
<sequence>MTMAMNIQSVNPPFIGQCCRWVRNRTHATLEPACHGAGWLPGAHRLRWRWDGTLTLKTRWPVFWSQVSMQPMGKTELKLVQFGTGSGPSQQVEGMELGSRLGYGICLVR</sequence>
<reference evidence="1 2" key="1">
    <citation type="submission" date="2017-02" db="EMBL/GenBank/DDBJ databases">
        <title>Draft Genome Sequences of 'Candidatus Synechococcus spongiarum', Cyanobacterial Symbionts of the Mediterranean Sponge Aplysina aerophoba from two locations.</title>
        <authorList>
            <person name="Slaby B.M."/>
            <person name="Hentschel U."/>
        </authorList>
    </citation>
    <scope>NUCLEOTIDE SEQUENCE [LARGE SCALE GENOMIC DNA]</scope>
    <source>
        <strain evidence="1">LMB bulk15N</strain>
    </source>
</reference>
<evidence type="ECO:0000313" key="1">
    <source>
        <dbReference type="EMBL" id="OOV36572.1"/>
    </source>
</evidence>
<dbReference type="EMBL" id="MWLE01000005">
    <property type="protein sequence ID" value="OOV36572.1"/>
    <property type="molecule type" value="Genomic_DNA"/>
</dbReference>
<accession>A0A1T1D6V4</accession>
<organism evidence="1 2">
    <name type="scientific">Candidatus Synechococcus spongiarum LMB bulk15N</name>
    <dbReference type="NCBI Taxonomy" id="1943583"/>
    <lineage>
        <taxon>Bacteria</taxon>
        <taxon>Bacillati</taxon>
        <taxon>Cyanobacteriota</taxon>
        <taxon>Cyanophyceae</taxon>
        <taxon>Synechococcales</taxon>
        <taxon>Synechococcaceae</taxon>
        <taxon>Synechococcus</taxon>
    </lineage>
</organism>
<comment type="caution">
    <text evidence="1">The sequence shown here is derived from an EMBL/GenBank/DDBJ whole genome shotgun (WGS) entry which is preliminary data.</text>
</comment>
<name>A0A1T1D6V4_9SYNE</name>
<proteinExistence type="predicted"/>
<protein>
    <submittedName>
        <fullName evidence="1">Uncharacterized protein</fullName>
    </submittedName>
</protein>
<evidence type="ECO:0000313" key="2">
    <source>
        <dbReference type="Proteomes" id="UP000242590"/>
    </source>
</evidence>
<dbReference type="AlphaFoldDB" id="A0A1T1D6V4"/>